<feature type="compositionally biased region" description="Polar residues" evidence="1">
    <location>
        <begin position="183"/>
        <end position="197"/>
    </location>
</feature>
<comment type="caution">
    <text evidence="2">The sequence shown here is derived from an EMBL/GenBank/DDBJ whole genome shotgun (WGS) entry which is preliminary data.</text>
</comment>
<protein>
    <submittedName>
        <fullName evidence="2">Uncharacterized protein</fullName>
    </submittedName>
</protein>
<feature type="region of interest" description="Disordered" evidence="1">
    <location>
        <begin position="92"/>
        <end position="118"/>
    </location>
</feature>
<sequence length="331" mass="36337">MPRHRTILKTFPVAKARSQANIISPVHFKNPQASIQTRPVRQRLRGNLYVNDNDYNACLALRRAQRKLARKRAGPGTLIVRQILGVINSSTKENEMEIDSKPSSSRRARPRRQPRPTAVDLLDECVRSLSLSDDDDAHTRSHPGTTHISGNACWPTSSHSPLPPHTPLDSQASRPSGPVGNLTYPNPSPSGMQQAASATSSLYYSDLVPYTSSFASERSTSPGTQNQTLHALHEHFSHLIALLGANSELLQKALSRFQSALKLASPLAPIPPSLPPSFIYPEIVTYLQTIQDNKPSSAADDASSTIAKLANEIMYLLTLLAQDISLFCYYQ</sequence>
<name>A0A9P6AI53_9AGAM</name>
<organism evidence="2 3">
    <name type="scientific">Hydnum rufescens UP504</name>
    <dbReference type="NCBI Taxonomy" id="1448309"/>
    <lineage>
        <taxon>Eukaryota</taxon>
        <taxon>Fungi</taxon>
        <taxon>Dikarya</taxon>
        <taxon>Basidiomycota</taxon>
        <taxon>Agaricomycotina</taxon>
        <taxon>Agaricomycetes</taxon>
        <taxon>Cantharellales</taxon>
        <taxon>Hydnaceae</taxon>
        <taxon>Hydnum</taxon>
    </lineage>
</organism>
<evidence type="ECO:0000313" key="2">
    <source>
        <dbReference type="EMBL" id="KAF9505769.1"/>
    </source>
</evidence>
<proteinExistence type="predicted"/>
<accession>A0A9P6AI53</accession>
<evidence type="ECO:0000256" key="1">
    <source>
        <dbReference type="SAM" id="MobiDB-lite"/>
    </source>
</evidence>
<evidence type="ECO:0000313" key="3">
    <source>
        <dbReference type="Proteomes" id="UP000886523"/>
    </source>
</evidence>
<dbReference type="AlphaFoldDB" id="A0A9P6AI53"/>
<dbReference type="Proteomes" id="UP000886523">
    <property type="component" value="Unassembled WGS sequence"/>
</dbReference>
<reference evidence="2" key="1">
    <citation type="journal article" date="2020" name="Nat. Commun.">
        <title>Large-scale genome sequencing of mycorrhizal fungi provides insights into the early evolution of symbiotic traits.</title>
        <authorList>
            <person name="Miyauchi S."/>
            <person name="Kiss E."/>
            <person name="Kuo A."/>
            <person name="Drula E."/>
            <person name="Kohler A."/>
            <person name="Sanchez-Garcia M."/>
            <person name="Morin E."/>
            <person name="Andreopoulos B."/>
            <person name="Barry K.W."/>
            <person name="Bonito G."/>
            <person name="Buee M."/>
            <person name="Carver A."/>
            <person name="Chen C."/>
            <person name="Cichocki N."/>
            <person name="Clum A."/>
            <person name="Culley D."/>
            <person name="Crous P.W."/>
            <person name="Fauchery L."/>
            <person name="Girlanda M."/>
            <person name="Hayes R.D."/>
            <person name="Keri Z."/>
            <person name="LaButti K."/>
            <person name="Lipzen A."/>
            <person name="Lombard V."/>
            <person name="Magnuson J."/>
            <person name="Maillard F."/>
            <person name="Murat C."/>
            <person name="Nolan M."/>
            <person name="Ohm R.A."/>
            <person name="Pangilinan J."/>
            <person name="Pereira M.F."/>
            <person name="Perotto S."/>
            <person name="Peter M."/>
            <person name="Pfister S."/>
            <person name="Riley R."/>
            <person name="Sitrit Y."/>
            <person name="Stielow J.B."/>
            <person name="Szollosi G."/>
            <person name="Zifcakova L."/>
            <person name="Stursova M."/>
            <person name="Spatafora J.W."/>
            <person name="Tedersoo L."/>
            <person name="Vaario L.M."/>
            <person name="Yamada A."/>
            <person name="Yan M."/>
            <person name="Wang P."/>
            <person name="Xu J."/>
            <person name="Bruns T."/>
            <person name="Baldrian P."/>
            <person name="Vilgalys R."/>
            <person name="Dunand C."/>
            <person name="Henrissat B."/>
            <person name="Grigoriev I.V."/>
            <person name="Hibbett D."/>
            <person name="Nagy L.G."/>
            <person name="Martin F.M."/>
        </authorList>
    </citation>
    <scope>NUCLEOTIDE SEQUENCE</scope>
    <source>
        <strain evidence="2">UP504</strain>
    </source>
</reference>
<feature type="compositionally biased region" description="Basic residues" evidence="1">
    <location>
        <begin position="104"/>
        <end position="114"/>
    </location>
</feature>
<dbReference type="EMBL" id="MU129137">
    <property type="protein sequence ID" value="KAF9505769.1"/>
    <property type="molecule type" value="Genomic_DNA"/>
</dbReference>
<feature type="region of interest" description="Disordered" evidence="1">
    <location>
        <begin position="133"/>
        <end position="197"/>
    </location>
</feature>
<gene>
    <name evidence="2" type="ORF">BS47DRAFT_1353627</name>
</gene>
<keyword evidence="3" id="KW-1185">Reference proteome</keyword>